<keyword evidence="3" id="KW-1185">Reference proteome</keyword>
<organism evidence="2 3">
    <name type="scientific">Pleionea mediterranea</name>
    <dbReference type="NCBI Taxonomy" id="523701"/>
    <lineage>
        <taxon>Bacteria</taxon>
        <taxon>Pseudomonadati</taxon>
        <taxon>Pseudomonadota</taxon>
        <taxon>Gammaproteobacteria</taxon>
        <taxon>Oceanospirillales</taxon>
        <taxon>Pleioneaceae</taxon>
        <taxon>Pleionea</taxon>
    </lineage>
</organism>
<evidence type="ECO:0000313" key="2">
    <source>
        <dbReference type="EMBL" id="PWK54429.1"/>
    </source>
</evidence>
<dbReference type="AlphaFoldDB" id="A0A316G0Q7"/>
<dbReference type="RefSeq" id="WP_109761544.1">
    <property type="nucleotide sequence ID" value="NZ_QGGU01000001.1"/>
</dbReference>
<proteinExistence type="predicted"/>
<dbReference type="Proteomes" id="UP000245790">
    <property type="component" value="Unassembled WGS sequence"/>
</dbReference>
<protein>
    <submittedName>
        <fullName evidence="2">Uncharacterized protein</fullName>
    </submittedName>
</protein>
<feature type="transmembrane region" description="Helical" evidence="1">
    <location>
        <begin position="6"/>
        <end position="22"/>
    </location>
</feature>
<keyword evidence="1" id="KW-0812">Transmembrane</keyword>
<keyword evidence="1" id="KW-0472">Membrane</keyword>
<accession>A0A316G0Q7</accession>
<dbReference type="EMBL" id="QGGU01000001">
    <property type="protein sequence ID" value="PWK54429.1"/>
    <property type="molecule type" value="Genomic_DNA"/>
</dbReference>
<feature type="transmembrane region" description="Helical" evidence="1">
    <location>
        <begin position="34"/>
        <end position="52"/>
    </location>
</feature>
<evidence type="ECO:0000313" key="3">
    <source>
        <dbReference type="Proteomes" id="UP000245790"/>
    </source>
</evidence>
<comment type="caution">
    <text evidence="2">The sequence shown here is derived from an EMBL/GenBank/DDBJ whole genome shotgun (WGS) entry which is preliminary data.</text>
</comment>
<reference evidence="2 3" key="1">
    <citation type="submission" date="2018-05" db="EMBL/GenBank/DDBJ databases">
        <title>Genomic Encyclopedia of Type Strains, Phase IV (KMG-IV): sequencing the most valuable type-strain genomes for metagenomic binning, comparative biology and taxonomic classification.</title>
        <authorList>
            <person name="Goeker M."/>
        </authorList>
    </citation>
    <scope>NUCLEOTIDE SEQUENCE [LARGE SCALE GENOMIC DNA]</scope>
    <source>
        <strain evidence="2 3">DSM 25350</strain>
    </source>
</reference>
<gene>
    <name evidence="2" type="ORF">C8D97_101277</name>
</gene>
<sequence length="100" mass="11002">MELLISVSSFIIILAAIVFLRNKHSNLDIKTPDIIVAILPVLIFLIVSGKLSRFELSESGLKIETAITEAANSHIEGLEMSLDIEKLPVEVIRACLSFII</sequence>
<name>A0A316G0Q7_9GAMM</name>
<evidence type="ECO:0000256" key="1">
    <source>
        <dbReference type="SAM" id="Phobius"/>
    </source>
</evidence>
<keyword evidence="1" id="KW-1133">Transmembrane helix</keyword>